<reference evidence="2 3" key="1">
    <citation type="submission" date="2016-03" db="EMBL/GenBank/DDBJ databases">
        <authorList>
            <person name="Ploux O."/>
        </authorList>
    </citation>
    <scope>NUCLEOTIDE SEQUENCE [LARGE SCALE GENOMIC DNA]</scope>
    <source>
        <strain evidence="2 3">UAMH 11012</strain>
    </source>
</reference>
<dbReference type="AlphaFoldDB" id="A0A1L7XH13"/>
<dbReference type="Proteomes" id="UP000184330">
    <property type="component" value="Unassembled WGS sequence"/>
</dbReference>
<dbReference type="PROSITE" id="PS50280">
    <property type="entry name" value="SET"/>
    <property type="match status" value="1"/>
</dbReference>
<sequence length="473" mass="54101">MDQDWDPSDPTMAISLGKPSESEVEEFRSALIEATGKAKETPYLYLPWLDRAVKLTQLGYPELAAADAIHFGDIVRFTTAMYIIFAQKNIPFDVCETYMRFAIKKLLWLVRARAAVLLKLRAFPDVMRISSEALYIYAAIKDPSETEKGIQRRLSDRIHYAQQEFNKCAQHYAEDDMPFEAQKQFLSFGFGYIRTYHWVLIRGEIVMTETHPFAMFLEQSETQCMNCFTPLASATSLRMMECCPKVAYCSAKCGKSAMDNYHSTIYGKDFSSIINRTHSTYGGKAEGAQYNDGSMELGNLSGWNDGVTDKHKHSQFPFPDHAPIFMIRILAMCVQASYDPLSHPNIDQLKPNEGPLGIHVFANHNFDTWVILSMWYRIMNNSTSATMDFPNRIMAPNHCWFNHSCNPNASMVLPRSGRFSDTEIVALRDIEEDEKVFVSYITPEDFLGAKEDRQKKLESWLHTSCNCSRCHKQ</sequence>
<accession>A0A1L7XH13</accession>
<dbReference type="Pfam" id="PF00856">
    <property type="entry name" value="SET"/>
    <property type="match status" value="1"/>
</dbReference>
<organism evidence="2 3">
    <name type="scientific">Phialocephala subalpina</name>
    <dbReference type="NCBI Taxonomy" id="576137"/>
    <lineage>
        <taxon>Eukaryota</taxon>
        <taxon>Fungi</taxon>
        <taxon>Dikarya</taxon>
        <taxon>Ascomycota</taxon>
        <taxon>Pezizomycotina</taxon>
        <taxon>Leotiomycetes</taxon>
        <taxon>Helotiales</taxon>
        <taxon>Mollisiaceae</taxon>
        <taxon>Phialocephala</taxon>
        <taxon>Phialocephala fortinii species complex</taxon>
    </lineage>
</organism>
<evidence type="ECO:0000259" key="1">
    <source>
        <dbReference type="PROSITE" id="PS50280"/>
    </source>
</evidence>
<dbReference type="CDD" id="cd20071">
    <property type="entry name" value="SET_SMYD"/>
    <property type="match status" value="1"/>
</dbReference>
<dbReference type="InterPro" id="IPR050869">
    <property type="entry name" value="H3K4_H4K5_MeTrfase"/>
</dbReference>
<dbReference type="PANTHER" id="PTHR12197">
    <property type="entry name" value="HISTONE-LYSINE N-METHYLTRANSFERASE SMYD"/>
    <property type="match status" value="1"/>
</dbReference>
<name>A0A1L7XH13_9HELO</name>
<dbReference type="InterPro" id="IPR001214">
    <property type="entry name" value="SET_dom"/>
</dbReference>
<dbReference type="Gene3D" id="2.170.270.10">
    <property type="entry name" value="SET domain"/>
    <property type="match status" value="2"/>
</dbReference>
<dbReference type="PANTHER" id="PTHR12197:SF251">
    <property type="entry name" value="EG:BACR7C10.4 PROTEIN"/>
    <property type="match status" value="1"/>
</dbReference>
<keyword evidence="3" id="KW-1185">Reference proteome</keyword>
<evidence type="ECO:0000313" key="3">
    <source>
        <dbReference type="Proteomes" id="UP000184330"/>
    </source>
</evidence>
<dbReference type="GO" id="GO:0005634">
    <property type="term" value="C:nucleus"/>
    <property type="evidence" value="ECO:0007669"/>
    <property type="project" value="TreeGrafter"/>
</dbReference>
<dbReference type="EMBL" id="FJOG01000026">
    <property type="protein sequence ID" value="CZR64237.1"/>
    <property type="molecule type" value="Genomic_DNA"/>
</dbReference>
<dbReference type="STRING" id="576137.A0A1L7XH13"/>
<dbReference type="OrthoDB" id="438641at2759"/>
<dbReference type="SUPFAM" id="SSF82199">
    <property type="entry name" value="SET domain"/>
    <property type="match status" value="1"/>
</dbReference>
<dbReference type="InterPro" id="IPR046341">
    <property type="entry name" value="SET_dom_sf"/>
</dbReference>
<dbReference type="Gene3D" id="6.10.140.2220">
    <property type="match status" value="1"/>
</dbReference>
<feature type="domain" description="SET" evidence="1">
    <location>
        <begin position="344"/>
        <end position="441"/>
    </location>
</feature>
<gene>
    <name evidence="2" type="ORF">PAC_14135</name>
</gene>
<evidence type="ECO:0000313" key="2">
    <source>
        <dbReference type="EMBL" id="CZR64237.1"/>
    </source>
</evidence>
<proteinExistence type="predicted"/>
<protein>
    <recommendedName>
        <fullName evidence="1">SET domain-containing protein</fullName>
    </recommendedName>
</protein>